<evidence type="ECO:0000313" key="2">
    <source>
        <dbReference type="EMBL" id="SKA75319.1"/>
    </source>
</evidence>
<feature type="non-terminal residue" evidence="2">
    <location>
        <position position="1"/>
    </location>
</feature>
<keyword evidence="1" id="KW-1133">Transmembrane helix</keyword>
<evidence type="ECO:0000256" key="1">
    <source>
        <dbReference type="SAM" id="Phobius"/>
    </source>
</evidence>
<evidence type="ECO:0000313" key="3">
    <source>
        <dbReference type="Proteomes" id="UP000190162"/>
    </source>
</evidence>
<dbReference type="EMBL" id="FUXU01000207">
    <property type="protein sequence ID" value="SKA75319.1"/>
    <property type="molecule type" value="Genomic_DNA"/>
</dbReference>
<feature type="transmembrane region" description="Helical" evidence="1">
    <location>
        <begin position="23"/>
        <end position="41"/>
    </location>
</feature>
<keyword evidence="1" id="KW-0812">Transmembrane</keyword>
<name>A0A1T4WDV3_9GAMM</name>
<reference evidence="3" key="1">
    <citation type="submission" date="2017-02" db="EMBL/GenBank/DDBJ databases">
        <authorList>
            <person name="Varghese N."/>
            <person name="Submissions S."/>
        </authorList>
    </citation>
    <scope>NUCLEOTIDE SEQUENCE [LARGE SCALE GENOMIC DNA]</scope>
    <source>
        <strain evidence="3">DSM 22720</strain>
    </source>
</reference>
<dbReference type="Proteomes" id="UP000190162">
    <property type="component" value="Unassembled WGS sequence"/>
</dbReference>
<keyword evidence="3" id="KW-1185">Reference proteome</keyword>
<accession>A0A1T4WDV3</accession>
<keyword evidence="1" id="KW-0472">Membrane</keyword>
<organism evidence="2 3">
    <name type="scientific">Enterovibrio nigricans DSM 22720</name>
    <dbReference type="NCBI Taxonomy" id="1121868"/>
    <lineage>
        <taxon>Bacteria</taxon>
        <taxon>Pseudomonadati</taxon>
        <taxon>Pseudomonadota</taxon>
        <taxon>Gammaproteobacteria</taxon>
        <taxon>Vibrionales</taxon>
        <taxon>Vibrionaceae</taxon>
        <taxon>Enterovibrio</taxon>
    </lineage>
</organism>
<proteinExistence type="predicted"/>
<sequence length="43" mass="4756">QARIDAANQTAREDKQAAQRQRLYLVGGGALVVLIALFIIFKK</sequence>
<gene>
    <name evidence="2" type="ORF">SAMN02745132_04889</name>
</gene>
<protein>
    <submittedName>
        <fullName evidence="2">Uncharacterized protein</fullName>
    </submittedName>
</protein>
<dbReference type="AlphaFoldDB" id="A0A1T4WDV3"/>